<feature type="transmembrane region" description="Helical" evidence="8">
    <location>
        <begin position="109"/>
        <end position="125"/>
    </location>
</feature>
<comment type="subunit">
    <text evidence="8">Heterodimer of a catalytic subunit (MsrP) and a heme-binding subunit (MsrQ).</text>
</comment>
<evidence type="ECO:0000256" key="7">
    <source>
        <dbReference type="ARBA" id="ARBA00023136"/>
    </source>
</evidence>
<name>A0YG56_9GAMM</name>
<comment type="caution">
    <text evidence="8">Lacks conserved residue(s) required for the propagation of feature annotation.</text>
</comment>
<dbReference type="Pfam" id="PF01794">
    <property type="entry name" value="Ferric_reduct"/>
    <property type="match status" value="1"/>
</dbReference>
<dbReference type="EMBL" id="AAVT01000009">
    <property type="protein sequence ID" value="EAW30306.1"/>
    <property type="molecule type" value="Genomic_DNA"/>
</dbReference>
<keyword evidence="8" id="KW-0249">Electron transport</keyword>
<feature type="chain" id="PRO_5002630955" description="Protein-methionine-sulfoxide reductase heme-binding subunit MsrQ" evidence="9">
    <location>
        <begin position="24"/>
        <end position="199"/>
    </location>
</feature>
<dbReference type="GO" id="GO:0005886">
    <property type="term" value="C:plasma membrane"/>
    <property type="evidence" value="ECO:0007669"/>
    <property type="project" value="UniProtKB-SubCell"/>
</dbReference>
<keyword evidence="5 8" id="KW-1133">Transmembrane helix</keyword>
<feature type="transmembrane region" description="Helical" evidence="8">
    <location>
        <begin position="73"/>
        <end position="97"/>
    </location>
</feature>
<keyword evidence="8" id="KW-0288">FMN</keyword>
<feature type="signal peptide" evidence="9">
    <location>
        <begin position="1"/>
        <end position="23"/>
    </location>
</feature>
<feature type="transmembrane region" description="Helical" evidence="8">
    <location>
        <begin position="45"/>
        <end position="61"/>
    </location>
</feature>
<dbReference type="PANTHER" id="PTHR36964:SF1">
    <property type="entry name" value="PROTEIN-METHIONINE-SULFOXIDE REDUCTASE HEME-BINDING SUBUNIT MSRQ"/>
    <property type="match status" value="1"/>
</dbReference>
<evidence type="ECO:0000313" key="12">
    <source>
        <dbReference type="Proteomes" id="UP000004931"/>
    </source>
</evidence>
<comment type="cofactor">
    <cofactor evidence="8">
        <name>heme b</name>
        <dbReference type="ChEBI" id="CHEBI:60344"/>
    </cofactor>
    <text evidence="8">Binds 1 heme b (iron(II)-protoporphyrin IX) group per subunit.</text>
</comment>
<dbReference type="GO" id="GO:0020037">
    <property type="term" value="F:heme binding"/>
    <property type="evidence" value="ECO:0007669"/>
    <property type="project" value="UniProtKB-UniRule"/>
</dbReference>
<evidence type="ECO:0000256" key="8">
    <source>
        <dbReference type="HAMAP-Rule" id="MF_01207"/>
    </source>
</evidence>
<dbReference type="Proteomes" id="UP000004931">
    <property type="component" value="Unassembled WGS sequence"/>
</dbReference>
<feature type="transmembrane region" description="Helical" evidence="8">
    <location>
        <begin position="168"/>
        <end position="184"/>
    </location>
</feature>
<dbReference type="GO" id="GO:0009055">
    <property type="term" value="F:electron transfer activity"/>
    <property type="evidence" value="ECO:0007669"/>
    <property type="project" value="UniProtKB-UniRule"/>
</dbReference>
<dbReference type="InterPro" id="IPR022837">
    <property type="entry name" value="MsrQ-like"/>
</dbReference>
<keyword evidence="3 8" id="KW-0349">Heme</keyword>
<dbReference type="STRING" id="247633.GP2143_02145"/>
<evidence type="ECO:0000259" key="10">
    <source>
        <dbReference type="Pfam" id="PF01794"/>
    </source>
</evidence>
<protein>
    <recommendedName>
        <fullName evidence="8">Protein-methionine-sulfoxide reductase heme-binding subunit MsrQ</fullName>
    </recommendedName>
    <alternativeName>
        <fullName evidence="8">Flavocytochrome MsrQ</fullName>
    </alternativeName>
</protein>
<evidence type="ECO:0000313" key="11">
    <source>
        <dbReference type="EMBL" id="EAW30306.1"/>
    </source>
</evidence>
<dbReference type="GO" id="GO:0030091">
    <property type="term" value="P:protein repair"/>
    <property type="evidence" value="ECO:0007669"/>
    <property type="project" value="UniProtKB-UniRule"/>
</dbReference>
<dbReference type="AlphaFoldDB" id="A0YG56"/>
<comment type="caution">
    <text evidence="11">The sequence shown here is derived from an EMBL/GenBank/DDBJ whole genome shotgun (WGS) entry which is preliminary data.</text>
</comment>
<keyword evidence="8" id="KW-1003">Cell membrane</keyword>
<evidence type="ECO:0000256" key="1">
    <source>
        <dbReference type="ARBA" id="ARBA00004141"/>
    </source>
</evidence>
<evidence type="ECO:0000256" key="3">
    <source>
        <dbReference type="ARBA" id="ARBA00022617"/>
    </source>
</evidence>
<evidence type="ECO:0000256" key="5">
    <source>
        <dbReference type="ARBA" id="ARBA00022989"/>
    </source>
</evidence>
<organism evidence="11 12">
    <name type="scientific">marine gamma proteobacterium HTCC2143</name>
    <dbReference type="NCBI Taxonomy" id="247633"/>
    <lineage>
        <taxon>Bacteria</taxon>
        <taxon>Pseudomonadati</taxon>
        <taxon>Pseudomonadota</taxon>
        <taxon>Gammaproteobacteria</taxon>
        <taxon>Cellvibrionales</taxon>
        <taxon>Spongiibacteraceae</taxon>
        <taxon>BD1-7 clade</taxon>
    </lineage>
</organism>
<keyword evidence="7 8" id="KW-0472">Membrane</keyword>
<comment type="similarity">
    <text evidence="8">Belongs to the MsrQ family.</text>
</comment>
<sequence length="199" mass="22815">MMYAKPLIFTACLIPLAALLYQAVTGNLGADAGKALVLQTGEWSFRFLLLSLAVTPLRQLTKKSVILRYRRMLGLYTWFYASLHLMAVLTYLLGWSWAIFVEEFSERPYMALGIIAWTLMVPLVLTSNQWAQRKLGRRWKTLHQLVYATGVLACAHFIWLVRSDYGEALIYSSILLILLSVRLIKKYRSVVARRPTRAL</sequence>
<dbReference type="GO" id="GO:0046872">
    <property type="term" value="F:metal ion binding"/>
    <property type="evidence" value="ECO:0007669"/>
    <property type="project" value="UniProtKB-KW"/>
</dbReference>
<evidence type="ECO:0000256" key="6">
    <source>
        <dbReference type="ARBA" id="ARBA00023004"/>
    </source>
</evidence>
<evidence type="ECO:0000256" key="2">
    <source>
        <dbReference type="ARBA" id="ARBA00022448"/>
    </source>
</evidence>
<keyword evidence="9" id="KW-0732">Signal</keyword>
<feature type="transmembrane region" description="Helical" evidence="8">
    <location>
        <begin position="145"/>
        <end position="162"/>
    </location>
</feature>
<comment type="cofactor">
    <cofactor evidence="8">
        <name>FMN</name>
        <dbReference type="ChEBI" id="CHEBI:58210"/>
    </cofactor>
    <text evidence="8">Binds 1 FMN per subunit.</text>
</comment>
<keyword evidence="4 8" id="KW-0812">Transmembrane</keyword>
<dbReference type="InterPro" id="IPR013130">
    <property type="entry name" value="Fe3_Rdtase_TM_dom"/>
</dbReference>
<feature type="domain" description="Ferric oxidoreductase" evidence="10">
    <location>
        <begin position="40"/>
        <end position="154"/>
    </location>
</feature>
<proteinExistence type="inferred from homology"/>
<keyword evidence="12" id="KW-1185">Reference proteome</keyword>
<dbReference type="PANTHER" id="PTHR36964">
    <property type="entry name" value="PROTEIN-METHIONINE-SULFOXIDE REDUCTASE HEME-BINDING SUBUNIT MSRQ"/>
    <property type="match status" value="1"/>
</dbReference>
<dbReference type="eggNOG" id="COG2717">
    <property type="taxonomic scope" value="Bacteria"/>
</dbReference>
<dbReference type="HAMAP" id="MF_01207">
    <property type="entry name" value="MsrQ"/>
    <property type="match status" value="1"/>
</dbReference>
<reference evidence="11 12" key="1">
    <citation type="journal article" date="2010" name="J. Bacteriol.">
        <title>Genome sequence of the oligotrophic marine Gammaproteobacterium HTCC2143, isolated from the Oregon Coast.</title>
        <authorList>
            <person name="Oh H.M."/>
            <person name="Kang I."/>
            <person name="Ferriera S."/>
            <person name="Giovannoni S.J."/>
            <person name="Cho J.C."/>
        </authorList>
    </citation>
    <scope>NUCLEOTIDE SEQUENCE [LARGE SCALE GENOMIC DNA]</scope>
    <source>
        <strain evidence="11 12">HTCC2143</strain>
    </source>
</reference>
<dbReference type="GO" id="GO:0016679">
    <property type="term" value="F:oxidoreductase activity, acting on diphenols and related substances as donors"/>
    <property type="evidence" value="ECO:0007669"/>
    <property type="project" value="TreeGrafter"/>
</dbReference>
<keyword evidence="2 8" id="KW-0813">Transport</keyword>
<comment type="subcellular location">
    <subcellularLocation>
        <location evidence="8">Cell membrane</location>
        <topology evidence="8">Multi-pass membrane protein</topology>
    </subcellularLocation>
    <subcellularLocation>
        <location evidence="1">Membrane</location>
        <topology evidence="1">Multi-pass membrane protein</topology>
    </subcellularLocation>
</comment>
<dbReference type="GO" id="GO:0010181">
    <property type="term" value="F:FMN binding"/>
    <property type="evidence" value="ECO:0007669"/>
    <property type="project" value="UniProtKB-UniRule"/>
</dbReference>
<keyword evidence="8" id="KW-0479">Metal-binding</keyword>
<keyword evidence="8" id="KW-0285">Flavoprotein</keyword>
<evidence type="ECO:0000256" key="4">
    <source>
        <dbReference type="ARBA" id="ARBA00022692"/>
    </source>
</evidence>
<accession>A0YG56</accession>
<comment type="function">
    <text evidence="8">Part of the MsrPQ system that repairs oxidized periplasmic proteins containing methionine sulfoxide residues (Met-O), using respiratory chain electrons. Thus protects these proteins from oxidative-stress damage caused by reactive species of oxygen and chlorine generated by the host defense mechanisms. MsrPQ is essential for the maintenance of envelope integrity under bleach stress, rescuing a wide series of structurally unrelated periplasmic proteins from methionine oxidation. MsrQ provides electrons for reduction to the reductase catalytic subunit MsrP, using the quinone pool of the respiratory chain.</text>
</comment>
<gene>
    <name evidence="8" type="primary">msrQ</name>
    <name evidence="11" type="ORF">GP2143_02145</name>
</gene>
<keyword evidence="6 8" id="KW-0408">Iron</keyword>
<evidence type="ECO:0000256" key="9">
    <source>
        <dbReference type="SAM" id="SignalP"/>
    </source>
</evidence>